<proteinExistence type="inferred from homology"/>
<accession>A0A0F4T7I4</accession>
<gene>
    <name evidence="4" type="ORF">VC35_25410</name>
</gene>
<dbReference type="Gene3D" id="3.30.2310.20">
    <property type="entry name" value="RelE-like"/>
    <property type="match status" value="1"/>
</dbReference>
<dbReference type="AlphaFoldDB" id="A0A0F4T7I4"/>
<dbReference type="EMBL" id="LACC01000038">
    <property type="protein sequence ID" value="KJZ39362.1"/>
    <property type="molecule type" value="Genomic_DNA"/>
</dbReference>
<sequence length="96" mass="11147">MAEYRLTPAAEGDLEAIWSYTARQWGLDQANRYIDILTSAFAQLAERPKKAPACDTIRPGYRRCSVERHMIYFRITAYGIAIIRVLHDRMEAQRNL</sequence>
<dbReference type="InterPro" id="IPR035093">
    <property type="entry name" value="RelE/ParE_toxin_dom_sf"/>
</dbReference>
<dbReference type="Pfam" id="PF05016">
    <property type="entry name" value="ParE_toxin"/>
    <property type="match status" value="1"/>
</dbReference>
<reference evidence="4 5" key="1">
    <citation type="submission" date="2015-03" db="EMBL/GenBank/DDBJ databases">
        <title>Comparative genomics of Pseudomonas insights into diversity of traits involved in vanlence and defense.</title>
        <authorList>
            <person name="Qin Y."/>
        </authorList>
    </citation>
    <scope>NUCLEOTIDE SEQUENCE [LARGE SCALE GENOMIC DNA]</scope>
    <source>
        <strain evidence="4 5">C8</strain>
    </source>
</reference>
<evidence type="ECO:0000256" key="1">
    <source>
        <dbReference type="ARBA" id="ARBA00006226"/>
    </source>
</evidence>
<name>A0A0F4T7I4_PSEFL</name>
<protein>
    <recommendedName>
        <fullName evidence="3">Toxin</fullName>
    </recommendedName>
</protein>
<dbReference type="PATRIC" id="fig|294.132.peg.4406"/>
<keyword evidence="2" id="KW-1277">Toxin-antitoxin system</keyword>
<dbReference type="PANTHER" id="PTHR33755">
    <property type="entry name" value="TOXIN PARE1-RELATED"/>
    <property type="match status" value="1"/>
</dbReference>
<dbReference type="PIRSF" id="PIRSF029218">
    <property type="entry name" value="ParE"/>
    <property type="match status" value="1"/>
</dbReference>
<evidence type="ECO:0000313" key="4">
    <source>
        <dbReference type="EMBL" id="KJZ39362.1"/>
    </source>
</evidence>
<evidence type="ECO:0000313" key="5">
    <source>
        <dbReference type="Proteomes" id="UP000033588"/>
    </source>
</evidence>
<comment type="similarity">
    <text evidence="1 3">Belongs to the RelE toxin family.</text>
</comment>
<dbReference type="InterPro" id="IPR028344">
    <property type="entry name" value="ParE1/4"/>
</dbReference>
<dbReference type="OrthoDB" id="516834at2"/>
<dbReference type="InterPro" id="IPR051803">
    <property type="entry name" value="TA_system_RelE-like_toxin"/>
</dbReference>
<evidence type="ECO:0000256" key="2">
    <source>
        <dbReference type="ARBA" id="ARBA00022649"/>
    </source>
</evidence>
<dbReference type="RefSeq" id="WP_008015847.1">
    <property type="nucleotide sequence ID" value="NZ_LACC01000038.1"/>
</dbReference>
<dbReference type="Proteomes" id="UP000033588">
    <property type="component" value="Unassembled WGS sequence"/>
</dbReference>
<dbReference type="InterPro" id="IPR007712">
    <property type="entry name" value="RelE/ParE_toxin"/>
</dbReference>
<dbReference type="PANTHER" id="PTHR33755:SF9">
    <property type="entry name" value="TOXIN PARE1"/>
    <property type="match status" value="1"/>
</dbReference>
<comment type="caution">
    <text evidence="4">The sequence shown here is derived from an EMBL/GenBank/DDBJ whole genome shotgun (WGS) entry which is preliminary data.</text>
</comment>
<evidence type="ECO:0000256" key="3">
    <source>
        <dbReference type="PIRNR" id="PIRNR029218"/>
    </source>
</evidence>
<organism evidence="4 5">
    <name type="scientific">Pseudomonas fluorescens</name>
    <dbReference type="NCBI Taxonomy" id="294"/>
    <lineage>
        <taxon>Bacteria</taxon>
        <taxon>Pseudomonadati</taxon>
        <taxon>Pseudomonadota</taxon>
        <taxon>Gammaproteobacteria</taxon>
        <taxon>Pseudomonadales</taxon>
        <taxon>Pseudomonadaceae</taxon>
        <taxon>Pseudomonas</taxon>
    </lineage>
</organism>